<evidence type="ECO:0000313" key="2">
    <source>
        <dbReference type="EMBL" id="MBA0813167.1"/>
    </source>
</evidence>
<comment type="caution">
    <text evidence="2">The sequence shown here is derived from an EMBL/GenBank/DDBJ whole genome shotgun (WGS) entry which is preliminary data.</text>
</comment>
<dbReference type="AlphaFoldDB" id="A0A7J9HTH7"/>
<evidence type="ECO:0000313" key="3">
    <source>
        <dbReference type="Proteomes" id="UP000593560"/>
    </source>
</evidence>
<organism evidence="2 3">
    <name type="scientific">Gossypium harknessii</name>
    <dbReference type="NCBI Taxonomy" id="34285"/>
    <lineage>
        <taxon>Eukaryota</taxon>
        <taxon>Viridiplantae</taxon>
        <taxon>Streptophyta</taxon>
        <taxon>Embryophyta</taxon>
        <taxon>Tracheophyta</taxon>
        <taxon>Spermatophyta</taxon>
        <taxon>Magnoliopsida</taxon>
        <taxon>eudicotyledons</taxon>
        <taxon>Gunneridae</taxon>
        <taxon>Pentapetalae</taxon>
        <taxon>rosids</taxon>
        <taxon>malvids</taxon>
        <taxon>Malvales</taxon>
        <taxon>Malvaceae</taxon>
        <taxon>Malvoideae</taxon>
        <taxon>Gossypium</taxon>
    </lineage>
</organism>
<protein>
    <submittedName>
        <fullName evidence="2">Uncharacterized protein</fullName>
    </submittedName>
</protein>
<dbReference type="Proteomes" id="UP000593560">
    <property type="component" value="Unassembled WGS sequence"/>
</dbReference>
<sequence>ILTLICILFHFYARLECMARCILFPDDSESTDDIWVIVIRGITRGTVGEINSFPIPITL</sequence>
<name>A0A7J9HTH7_9ROSI</name>
<keyword evidence="1" id="KW-0732">Signal</keyword>
<feature type="non-terminal residue" evidence="2">
    <location>
        <position position="1"/>
    </location>
</feature>
<keyword evidence="3" id="KW-1185">Reference proteome</keyword>
<proteinExistence type="predicted"/>
<evidence type="ECO:0000256" key="1">
    <source>
        <dbReference type="SAM" id="SignalP"/>
    </source>
</evidence>
<feature type="signal peptide" evidence="1">
    <location>
        <begin position="1"/>
        <end position="19"/>
    </location>
</feature>
<reference evidence="2 3" key="1">
    <citation type="journal article" date="2019" name="Genome Biol. Evol.">
        <title>Insights into the evolution of the New World diploid cottons (Gossypium, subgenus Houzingenia) based on genome sequencing.</title>
        <authorList>
            <person name="Grover C.E."/>
            <person name="Arick M.A. 2nd"/>
            <person name="Thrash A."/>
            <person name="Conover J.L."/>
            <person name="Sanders W.S."/>
            <person name="Peterson D.G."/>
            <person name="Frelichowski J.E."/>
            <person name="Scheffler J.A."/>
            <person name="Scheffler B.E."/>
            <person name="Wendel J.F."/>
        </authorList>
    </citation>
    <scope>NUCLEOTIDE SEQUENCE [LARGE SCALE GENOMIC DNA]</scope>
    <source>
        <strain evidence="2">0</strain>
        <tissue evidence="2">Leaf</tissue>
    </source>
</reference>
<feature type="chain" id="PRO_5029792351" evidence="1">
    <location>
        <begin position="20"/>
        <end position="59"/>
    </location>
</feature>
<dbReference type="OrthoDB" id="10397179at2759"/>
<gene>
    <name evidence="2" type="ORF">Gohar_027042</name>
</gene>
<dbReference type="EMBL" id="JABFAD010000011">
    <property type="protein sequence ID" value="MBA0813167.1"/>
    <property type="molecule type" value="Genomic_DNA"/>
</dbReference>
<accession>A0A7J9HTH7</accession>